<feature type="region of interest" description="Disordered" evidence="1">
    <location>
        <begin position="1"/>
        <end position="39"/>
    </location>
</feature>
<feature type="compositionally biased region" description="Polar residues" evidence="1">
    <location>
        <begin position="23"/>
        <end position="35"/>
    </location>
</feature>
<protein>
    <submittedName>
        <fullName evidence="2">Uncharacterized protein</fullName>
    </submittedName>
</protein>
<dbReference type="AlphaFoldDB" id="A0A3P7N9Q8"/>
<reference evidence="2 3" key="1">
    <citation type="submission" date="2018-11" db="EMBL/GenBank/DDBJ databases">
        <authorList>
            <consortium name="Pathogen Informatics"/>
        </authorList>
    </citation>
    <scope>NUCLEOTIDE SEQUENCE [LARGE SCALE GENOMIC DNA]</scope>
</reference>
<dbReference type="EMBL" id="UYRU01080500">
    <property type="protein sequence ID" value="VDN31117.1"/>
    <property type="molecule type" value="Genomic_DNA"/>
</dbReference>
<organism evidence="2 3">
    <name type="scientific">Dibothriocephalus latus</name>
    <name type="common">Fish tapeworm</name>
    <name type="synonym">Diphyllobothrium latum</name>
    <dbReference type="NCBI Taxonomy" id="60516"/>
    <lineage>
        <taxon>Eukaryota</taxon>
        <taxon>Metazoa</taxon>
        <taxon>Spiralia</taxon>
        <taxon>Lophotrochozoa</taxon>
        <taxon>Platyhelminthes</taxon>
        <taxon>Cestoda</taxon>
        <taxon>Eucestoda</taxon>
        <taxon>Diphyllobothriidea</taxon>
        <taxon>Diphyllobothriidae</taxon>
        <taxon>Dibothriocephalus</taxon>
    </lineage>
</organism>
<evidence type="ECO:0000313" key="3">
    <source>
        <dbReference type="Proteomes" id="UP000281553"/>
    </source>
</evidence>
<evidence type="ECO:0000256" key="1">
    <source>
        <dbReference type="SAM" id="MobiDB-lite"/>
    </source>
</evidence>
<gene>
    <name evidence="2" type="ORF">DILT_LOCUS15684</name>
</gene>
<evidence type="ECO:0000313" key="2">
    <source>
        <dbReference type="EMBL" id="VDN31117.1"/>
    </source>
</evidence>
<sequence length="167" mass="17955">MLGNVEDSSFGDPETNVSDERPTSQTATIGISSVQDDGLDDVSEETKLLNKELNALTYPSSQTQLDLATLSKAEYRSLKPGISILLVHPLHQEPLYVLTLSSLLPTAAIITTPDTLVQGFTPLRSFAVPPQRAASDTVTLKSGRLQHARALHLNTPSLEPAPLPPPH</sequence>
<keyword evidence="3" id="KW-1185">Reference proteome</keyword>
<proteinExistence type="predicted"/>
<accession>A0A3P7N9Q8</accession>
<name>A0A3P7N9Q8_DIBLA</name>
<dbReference type="Proteomes" id="UP000281553">
    <property type="component" value="Unassembled WGS sequence"/>
</dbReference>